<dbReference type="SMART" id="SM00342">
    <property type="entry name" value="HTH_ARAC"/>
    <property type="match status" value="1"/>
</dbReference>
<dbReference type="SUPFAM" id="SSF46689">
    <property type="entry name" value="Homeodomain-like"/>
    <property type="match status" value="2"/>
</dbReference>
<keyword evidence="1" id="KW-0805">Transcription regulation</keyword>
<dbReference type="RefSeq" id="WP_200803931.1">
    <property type="nucleotide sequence ID" value="NZ_FRAP01000011.1"/>
</dbReference>
<dbReference type="STRING" id="1848.SAMN05443637_111174"/>
<dbReference type="GO" id="GO:0043565">
    <property type="term" value="F:sequence-specific DNA binding"/>
    <property type="evidence" value="ECO:0007669"/>
    <property type="project" value="InterPro"/>
</dbReference>
<evidence type="ECO:0000313" key="5">
    <source>
        <dbReference type="Proteomes" id="UP000184363"/>
    </source>
</evidence>
<dbReference type="PANTHER" id="PTHR43130:SF3">
    <property type="entry name" value="HTH-TYPE TRANSCRIPTIONAL REGULATOR RV1931C"/>
    <property type="match status" value="1"/>
</dbReference>
<gene>
    <name evidence="4" type="ORF">SAMN05443637_111174</name>
</gene>
<dbReference type="InterPro" id="IPR002818">
    <property type="entry name" value="DJ-1/PfpI"/>
</dbReference>
<organism evidence="4 5">
    <name type="scientific">Pseudonocardia thermophila</name>
    <dbReference type="NCBI Taxonomy" id="1848"/>
    <lineage>
        <taxon>Bacteria</taxon>
        <taxon>Bacillati</taxon>
        <taxon>Actinomycetota</taxon>
        <taxon>Actinomycetes</taxon>
        <taxon>Pseudonocardiales</taxon>
        <taxon>Pseudonocardiaceae</taxon>
        <taxon>Pseudonocardia</taxon>
    </lineage>
</organism>
<dbReference type="EMBL" id="FRAP01000011">
    <property type="protein sequence ID" value="SHK76000.1"/>
    <property type="molecule type" value="Genomic_DNA"/>
</dbReference>
<evidence type="ECO:0000259" key="3">
    <source>
        <dbReference type="PROSITE" id="PS01124"/>
    </source>
</evidence>
<dbReference type="Pfam" id="PF01965">
    <property type="entry name" value="DJ-1_PfpI"/>
    <property type="match status" value="1"/>
</dbReference>
<protein>
    <submittedName>
        <fullName evidence="4">Transcriptional regulator, AraC family with amidase-like domain</fullName>
    </submittedName>
</protein>
<name>A0A1M6V3H8_PSETH</name>
<evidence type="ECO:0000256" key="1">
    <source>
        <dbReference type="ARBA" id="ARBA00023015"/>
    </source>
</evidence>
<keyword evidence="5" id="KW-1185">Reference proteome</keyword>
<dbReference type="Gene3D" id="1.10.10.60">
    <property type="entry name" value="Homeodomain-like"/>
    <property type="match status" value="1"/>
</dbReference>
<accession>A0A1M6V3H8</accession>
<dbReference type="Gene3D" id="3.40.50.880">
    <property type="match status" value="1"/>
</dbReference>
<dbReference type="InterPro" id="IPR018060">
    <property type="entry name" value="HTH_AraC"/>
</dbReference>
<evidence type="ECO:0000313" key="4">
    <source>
        <dbReference type="EMBL" id="SHK76000.1"/>
    </source>
</evidence>
<proteinExistence type="predicted"/>
<reference evidence="4 5" key="1">
    <citation type="submission" date="2016-11" db="EMBL/GenBank/DDBJ databases">
        <authorList>
            <person name="Jaros S."/>
            <person name="Januszkiewicz K."/>
            <person name="Wedrychowicz H."/>
        </authorList>
    </citation>
    <scope>NUCLEOTIDE SEQUENCE [LARGE SCALE GENOMIC DNA]</scope>
    <source>
        <strain evidence="4 5">DSM 43832</strain>
    </source>
</reference>
<dbReference type="PANTHER" id="PTHR43130">
    <property type="entry name" value="ARAC-FAMILY TRANSCRIPTIONAL REGULATOR"/>
    <property type="match status" value="1"/>
</dbReference>
<keyword evidence="2" id="KW-0804">Transcription</keyword>
<sequence>MDPDQPVVPPDPDVLAALRRAHARGARIVSFCDGAFVLAFAGLLDDRRATTHWKHTDRLARAFPRIRVEPDVLYVDDGRVLTSAGTAAAVDLALHVVRRDHGARVARQVARHMVMPPHREGGQAQFIMTPVPERGAAAGGVQKVMEHVVHHLDQEFSLADLAAIAFMSTRNFTRRFREVTGTTPAQWVLSQRLTRARELLEETDETVERIARLAGFGSVVTMRQRFVAVLGTSPSSYRRAFRDTASAGDTALAG</sequence>
<dbReference type="AlphaFoldDB" id="A0A1M6V3H8"/>
<dbReference type="Proteomes" id="UP000184363">
    <property type="component" value="Unassembled WGS sequence"/>
</dbReference>
<evidence type="ECO:0000256" key="2">
    <source>
        <dbReference type="ARBA" id="ARBA00023163"/>
    </source>
</evidence>
<dbReference type="GO" id="GO:0003700">
    <property type="term" value="F:DNA-binding transcription factor activity"/>
    <property type="evidence" value="ECO:0007669"/>
    <property type="project" value="InterPro"/>
</dbReference>
<dbReference type="InterPro" id="IPR009057">
    <property type="entry name" value="Homeodomain-like_sf"/>
</dbReference>
<dbReference type="InterPro" id="IPR052158">
    <property type="entry name" value="INH-QAR"/>
</dbReference>
<feature type="domain" description="HTH araC/xylS-type" evidence="3">
    <location>
        <begin position="142"/>
        <end position="240"/>
    </location>
</feature>
<dbReference type="CDD" id="cd03137">
    <property type="entry name" value="GATase1_AraC_1"/>
    <property type="match status" value="1"/>
</dbReference>
<dbReference type="Pfam" id="PF12833">
    <property type="entry name" value="HTH_18"/>
    <property type="match status" value="1"/>
</dbReference>
<dbReference type="SUPFAM" id="SSF52317">
    <property type="entry name" value="Class I glutamine amidotransferase-like"/>
    <property type="match status" value="1"/>
</dbReference>
<dbReference type="InterPro" id="IPR029062">
    <property type="entry name" value="Class_I_gatase-like"/>
</dbReference>
<dbReference type="PROSITE" id="PS01124">
    <property type="entry name" value="HTH_ARAC_FAMILY_2"/>
    <property type="match status" value="1"/>
</dbReference>